<evidence type="ECO:0000256" key="8">
    <source>
        <dbReference type="ARBA" id="ARBA00044349"/>
    </source>
</evidence>
<evidence type="ECO:0000256" key="4">
    <source>
        <dbReference type="ARBA" id="ARBA00044050"/>
    </source>
</evidence>
<evidence type="ECO:0000256" key="10">
    <source>
        <dbReference type="ARBA" id="ARBA00047274"/>
    </source>
</evidence>
<dbReference type="InterPro" id="IPR020904">
    <property type="entry name" value="Sc_DH/Rdtase_CS"/>
</dbReference>
<accession>A0ABW9WV32</accession>
<reference evidence="12 13" key="1">
    <citation type="journal article" date="2019" name="Nat. Med.">
        <title>A library of human gut bacterial isolates paired with longitudinal multiomics data enables mechanistic microbiome research.</title>
        <authorList>
            <person name="Poyet M."/>
            <person name="Groussin M."/>
            <person name="Gibbons S.M."/>
            <person name="Avila-Pacheco J."/>
            <person name="Jiang X."/>
            <person name="Kearney S.M."/>
            <person name="Perrotta A.R."/>
            <person name="Berdy B."/>
            <person name="Zhao S."/>
            <person name="Lieberman T.D."/>
            <person name="Swanson P.K."/>
            <person name="Smith M."/>
            <person name="Roesemann S."/>
            <person name="Alexander J.E."/>
            <person name="Rich S.A."/>
            <person name="Livny J."/>
            <person name="Vlamakis H."/>
            <person name="Clish C."/>
            <person name="Bullock K."/>
            <person name="Deik A."/>
            <person name="Scott J."/>
            <person name="Pierce K.A."/>
            <person name="Xavier R.J."/>
            <person name="Alm E.J."/>
        </authorList>
    </citation>
    <scope>NUCLEOTIDE SEQUENCE [LARGE SCALE GENOMIC DNA]</scope>
    <source>
        <strain evidence="12 13">BIOML-A2</strain>
    </source>
</reference>
<name>A0ABW9WV32_9FIRM</name>
<dbReference type="InterPro" id="IPR002347">
    <property type="entry name" value="SDR_fam"/>
</dbReference>
<evidence type="ECO:0000256" key="1">
    <source>
        <dbReference type="ARBA" id="ARBA00006484"/>
    </source>
</evidence>
<dbReference type="CDD" id="cd05233">
    <property type="entry name" value="SDR_c"/>
    <property type="match status" value="1"/>
</dbReference>
<evidence type="ECO:0000256" key="9">
    <source>
        <dbReference type="ARBA" id="ARBA00045650"/>
    </source>
</evidence>
<evidence type="ECO:0000256" key="3">
    <source>
        <dbReference type="ARBA" id="ARBA00043812"/>
    </source>
</evidence>
<dbReference type="PROSITE" id="PS00061">
    <property type="entry name" value="ADH_SHORT"/>
    <property type="match status" value="1"/>
</dbReference>
<comment type="function">
    <text evidence="9">NADP-dependent dehydrogenase with broad substrate specificity acting on 3-hydroxy acids. Catalyzes the NADP-dependent oxidation of L-allo-threonine to L-2-amino-3-keto-butyrate, which is spontaneously decarboxylated into aminoacetone. Also acts on D-threonine, L-serine, D-serine, D-3-hydroxyisobutyrate, L-3-hydroxyisobutyrate, D-glycerate and L-glycerate. Able to catalyze the reduction of the malonic semialdehyde to 3-hydroxypropionic acid. YdfG is apparently supplementing RutE, the presumed malonic semialdehyde reductase involved in pyrimidine degradation since both are able to detoxify malonic semialdehyde.</text>
</comment>
<comment type="similarity">
    <text evidence="1 11">Belongs to the short-chain dehydrogenases/reductases (SDR) family.</text>
</comment>
<sequence length="255" mass="27637">MLKTIAIVTGASGGLGRAFVEQLTERLLDEIWCVARDGEKLAALRARWGERIVPLSLDLAAAESAQALERRLQEQRCAVAYLVNSAGVGEELAPTGRFSPEQAARLVAVNCTAVTSLCAVCLPFMAAGGHILNIASQSAFQPVPYLNLYASSKAFVRSYTRALHAEMRGTGLTVTAVCPGWVDTGMLAREVGGVKVRYPGLVPPAPVARKALKDAERGRDQSVCTLYVKWMHLVAKLLPQRAVMWGWTKSVQRYL</sequence>
<dbReference type="EC" id="1.1.1.381" evidence="5"/>
<keyword evidence="2" id="KW-0560">Oxidoreductase</keyword>
<dbReference type="EMBL" id="WWVX01000003">
    <property type="protein sequence ID" value="MZL69408.1"/>
    <property type="molecule type" value="Genomic_DNA"/>
</dbReference>
<evidence type="ECO:0000313" key="13">
    <source>
        <dbReference type="Proteomes" id="UP000474718"/>
    </source>
</evidence>
<comment type="catalytic activity">
    <reaction evidence="3">
        <text>L-allo-threonine + NADP(+) = aminoacetone + CO2 + NADPH</text>
        <dbReference type="Rhea" id="RHEA:43524"/>
        <dbReference type="ChEBI" id="CHEBI:16526"/>
        <dbReference type="ChEBI" id="CHEBI:57783"/>
        <dbReference type="ChEBI" id="CHEBI:58320"/>
        <dbReference type="ChEBI" id="CHEBI:58349"/>
        <dbReference type="ChEBI" id="CHEBI:58585"/>
        <dbReference type="EC" id="1.1.1.381"/>
    </reaction>
</comment>
<organism evidence="12 13">
    <name type="scientific">Bittarella massiliensis</name>
    <name type="common">ex Durand et al. 2017</name>
    <dbReference type="NCBI Taxonomy" id="1720313"/>
    <lineage>
        <taxon>Bacteria</taxon>
        <taxon>Bacillati</taxon>
        <taxon>Bacillota</taxon>
        <taxon>Clostridia</taxon>
        <taxon>Eubacteriales</taxon>
        <taxon>Oscillospiraceae</taxon>
        <taxon>Bittarella (ex Durand et al. 2017)</taxon>
    </lineage>
</organism>
<evidence type="ECO:0000256" key="11">
    <source>
        <dbReference type="RuleBase" id="RU000363"/>
    </source>
</evidence>
<dbReference type="SUPFAM" id="SSF51735">
    <property type="entry name" value="NAD(P)-binding Rossmann-fold domains"/>
    <property type="match status" value="1"/>
</dbReference>
<evidence type="ECO:0000256" key="7">
    <source>
        <dbReference type="ARBA" id="ARBA00044271"/>
    </source>
</evidence>
<evidence type="ECO:0000313" key="12">
    <source>
        <dbReference type="EMBL" id="MZL69408.1"/>
    </source>
</evidence>
<evidence type="ECO:0000256" key="2">
    <source>
        <dbReference type="ARBA" id="ARBA00023002"/>
    </source>
</evidence>
<dbReference type="EC" id="1.1.1.298" evidence="4"/>
<dbReference type="PANTHER" id="PTHR43086">
    <property type="entry name" value="VERY-LONG-CHAIN 3-OXOOACYL-COA REDUCTASE"/>
    <property type="match status" value="1"/>
</dbReference>
<proteinExistence type="inferred from homology"/>
<dbReference type="PRINTS" id="PR00081">
    <property type="entry name" value="GDHRDH"/>
</dbReference>
<evidence type="ECO:0000256" key="6">
    <source>
        <dbReference type="ARBA" id="ARBA00044065"/>
    </source>
</evidence>
<evidence type="ECO:0000256" key="5">
    <source>
        <dbReference type="ARBA" id="ARBA00044059"/>
    </source>
</evidence>
<keyword evidence="13" id="KW-1185">Reference proteome</keyword>
<comment type="caution">
    <text evidence="12">The sequence shown here is derived from an EMBL/GenBank/DDBJ whole genome shotgun (WGS) entry which is preliminary data.</text>
</comment>
<gene>
    <name evidence="12" type="ORF">GT747_06455</name>
</gene>
<dbReference type="InterPro" id="IPR036291">
    <property type="entry name" value="NAD(P)-bd_dom_sf"/>
</dbReference>
<dbReference type="Pfam" id="PF00106">
    <property type="entry name" value="adh_short"/>
    <property type="match status" value="1"/>
</dbReference>
<dbReference type="PRINTS" id="PR00080">
    <property type="entry name" value="SDRFAMILY"/>
</dbReference>
<protein>
    <recommendedName>
        <fullName evidence="6">NADP-dependent 3-hydroxy acid dehydrogenase YdfG</fullName>
        <ecNumber evidence="4">1.1.1.298</ecNumber>
        <ecNumber evidence="5">1.1.1.381</ecNumber>
    </recommendedName>
    <alternativeName>
        <fullName evidence="8">L-allo-threonine dehydrogenase</fullName>
    </alternativeName>
    <alternativeName>
        <fullName evidence="7">Malonic semialdehyde reductase</fullName>
    </alternativeName>
</protein>
<dbReference type="Gene3D" id="3.40.50.720">
    <property type="entry name" value="NAD(P)-binding Rossmann-like Domain"/>
    <property type="match status" value="1"/>
</dbReference>
<dbReference type="Proteomes" id="UP000474718">
    <property type="component" value="Unassembled WGS sequence"/>
</dbReference>
<comment type="catalytic activity">
    <reaction evidence="10">
        <text>3-hydroxypropanoate + NADP(+) = 3-oxopropanoate + NADPH + H(+)</text>
        <dbReference type="Rhea" id="RHEA:26438"/>
        <dbReference type="ChEBI" id="CHEBI:15378"/>
        <dbReference type="ChEBI" id="CHEBI:16510"/>
        <dbReference type="ChEBI" id="CHEBI:33190"/>
        <dbReference type="ChEBI" id="CHEBI:57783"/>
        <dbReference type="ChEBI" id="CHEBI:58349"/>
        <dbReference type="EC" id="1.1.1.298"/>
    </reaction>
</comment>
<dbReference type="PANTHER" id="PTHR43086:SF3">
    <property type="entry name" value="NADP-DEPENDENT 3-HYDROXY ACID DEHYDROGENASE YDFG"/>
    <property type="match status" value="1"/>
</dbReference>